<organism evidence="1 2">
    <name type="scientific">Pseudochelatococcus lubricantis</name>
    <dbReference type="NCBI Taxonomy" id="1538102"/>
    <lineage>
        <taxon>Bacteria</taxon>
        <taxon>Pseudomonadati</taxon>
        <taxon>Pseudomonadota</taxon>
        <taxon>Alphaproteobacteria</taxon>
        <taxon>Hyphomicrobiales</taxon>
        <taxon>Chelatococcaceae</taxon>
        <taxon>Pseudochelatococcus</taxon>
    </lineage>
</organism>
<sequence>MSWFYDVLIIKNLSLGLFASQGRYYPVLEKWRYCQMSSIDMGITRTLISVSSPAATETRGTASGQVGRAFGRSVRVNDAAQFPPQAQSGISLSSASRMAPDKAV</sequence>
<proteinExistence type="predicted"/>
<dbReference type="Proteomes" id="UP001429580">
    <property type="component" value="Unassembled WGS sequence"/>
</dbReference>
<comment type="caution">
    <text evidence="1">The sequence shown here is derived from an EMBL/GenBank/DDBJ whole genome shotgun (WGS) entry which is preliminary data.</text>
</comment>
<evidence type="ECO:0000313" key="2">
    <source>
        <dbReference type="Proteomes" id="UP001429580"/>
    </source>
</evidence>
<dbReference type="EMBL" id="JAASQI010000004">
    <property type="protein sequence ID" value="NIJ58131.1"/>
    <property type="molecule type" value="Genomic_DNA"/>
</dbReference>
<name>A0ABX0V4W1_9HYPH</name>
<dbReference type="RefSeq" id="WP_166951751.1">
    <property type="nucleotide sequence ID" value="NZ_JAASQI010000004.1"/>
</dbReference>
<protein>
    <submittedName>
        <fullName evidence="1">Uncharacterized protein</fullName>
    </submittedName>
</protein>
<accession>A0ABX0V4W1</accession>
<gene>
    <name evidence="1" type="ORF">FHS82_001973</name>
</gene>
<evidence type="ECO:0000313" key="1">
    <source>
        <dbReference type="EMBL" id="NIJ58131.1"/>
    </source>
</evidence>
<keyword evidence="2" id="KW-1185">Reference proteome</keyword>
<reference evidence="1 2" key="1">
    <citation type="submission" date="2020-03" db="EMBL/GenBank/DDBJ databases">
        <title>Genomic Encyclopedia of Type Strains, Phase IV (KMG-IV): sequencing the most valuable type-strain genomes for metagenomic binning, comparative biology and taxonomic classification.</title>
        <authorList>
            <person name="Goeker M."/>
        </authorList>
    </citation>
    <scope>NUCLEOTIDE SEQUENCE [LARGE SCALE GENOMIC DNA]</scope>
    <source>
        <strain evidence="1 2">DSM 103870</strain>
    </source>
</reference>